<accession>A0A816HYL0</accession>
<organism evidence="1 2">
    <name type="scientific">Adineta ricciae</name>
    <name type="common">Rotifer</name>
    <dbReference type="NCBI Taxonomy" id="249248"/>
    <lineage>
        <taxon>Eukaryota</taxon>
        <taxon>Metazoa</taxon>
        <taxon>Spiralia</taxon>
        <taxon>Gnathifera</taxon>
        <taxon>Rotifera</taxon>
        <taxon>Eurotatoria</taxon>
        <taxon>Bdelloidea</taxon>
        <taxon>Adinetida</taxon>
        <taxon>Adinetidae</taxon>
        <taxon>Adineta</taxon>
    </lineage>
</organism>
<dbReference type="EMBL" id="CAJNOR010021205">
    <property type="protein sequence ID" value="CAF1691141.1"/>
    <property type="molecule type" value="Genomic_DNA"/>
</dbReference>
<sequence>ANEEDLMQHEEKGEHISANELSLSTIDRARYAYIEHLKGARLIEETSNTAAVQSFETSKIDNTDLKYKIEKFNQIFFTQGYAIPRRQITTKVTQEHQHFFLELFRQGENTGKKVTVEDALQAEMGKSGILASQVKSSKSLIC</sequence>
<reference evidence="1" key="1">
    <citation type="submission" date="2021-02" db="EMBL/GenBank/DDBJ databases">
        <authorList>
            <person name="Nowell W R."/>
        </authorList>
    </citation>
    <scope>NUCLEOTIDE SEQUENCE</scope>
</reference>
<evidence type="ECO:0000313" key="2">
    <source>
        <dbReference type="Proteomes" id="UP000663828"/>
    </source>
</evidence>
<proteinExistence type="predicted"/>
<evidence type="ECO:0000313" key="1">
    <source>
        <dbReference type="EMBL" id="CAF1691141.1"/>
    </source>
</evidence>
<dbReference type="AlphaFoldDB" id="A0A816HYL0"/>
<comment type="caution">
    <text evidence="1">The sequence shown here is derived from an EMBL/GenBank/DDBJ whole genome shotgun (WGS) entry which is preliminary data.</text>
</comment>
<gene>
    <name evidence="1" type="ORF">XAT740_LOCUS64057</name>
</gene>
<protein>
    <submittedName>
        <fullName evidence="1">Uncharacterized protein</fullName>
    </submittedName>
</protein>
<name>A0A816HYL0_ADIRI</name>
<dbReference type="Proteomes" id="UP000663828">
    <property type="component" value="Unassembled WGS sequence"/>
</dbReference>
<keyword evidence="2" id="KW-1185">Reference proteome</keyword>
<feature type="non-terminal residue" evidence="1">
    <location>
        <position position="1"/>
    </location>
</feature>